<dbReference type="Proteomes" id="UP000663193">
    <property type="component" value="Chromosome 23"/>
</dbReference>
<evidence type="ECO:0000313" key="1">
    <source>
        <dbReference type="EMBL" id="QRD07596.1"/>
    </source>
</evidence>
<sequence>MFKLELDIDMLGGHNPSYDPQRVCLSSNVRVDVGGAHNVDYPSSGVAAVACSRVVVEAEVAEQYSRHSGNGDDERDADWRGELEAITESKLALG</sequence>
<dbReference type="KEGG" id="pno:SNOG_16279"/>
<proteinExistence type="predicted"/>
<evidence type="ECO:0000313" key="2">
    <source>
        <dbReference type="Proteomes" id="UP000663193"/>
    </source>
</evidence>
<name>A0A7U2ID36_PHANO</name>
<organism evidence="1 2">
    <name type="scientific">Phaeosphaeria nodorum (strain SN15 / ATCC MYA-4574 / FGSC 10173)</name>
    <name type="common">Glume blotch fungus</name>
    <name type="synonym">Parastagonospora nodorum</name>
    <dbReference type="NCBI Taxonomy" id="321614"/>
    <lineage>
        <taxon>Eukaryota</taxon>
        <taxon>Fungi</taxon>
        <taxon>Dikarya</taxon>
        <taxon>Ascomycota</taxon>
        <taxon>Pezizomycotina</taxon>
        <taxon>Dothideomycetes</taxon>
        <taxon>Pleosporomycetidae</taxon>
        <taxon>Pleosporales</taxon>
        <taxon>Pleosporineae</taxon>
        <taxon>Phaeosphaeriaceae</taxon>
        <taxon>Parastagonospora</taxon>
    </lineage>
</organism>
<reference evidence="2" key="1">
    <citation type="journal article" date="2021" name="BMC Genomics">
        <title>Chromosome-level genome assembly and manually-curated proteome of model necrotroph Parastagonospora nodorum Sn15 reveals a genome-wide trove of candidate effector homologs, and redundancy of virulence-related functions within an accessory chromosome.</title>
        <authorList>
            <person name="Bertazzoni S."/>
            <person name="Jones D.A.B."/>
            <person name="Phan H.T."/>
            <person name="Tan K.-C."/>
            <person name="Hane J.K."/>
        </authorList>
    </citation>
    <scope>NUCLEOTIDE SEQUENCE [LARGE SCALE GENOMIC DNA]</scope>
    <source>
        <strain evidence="2">SN15 / ATCC MYA-4574 / FGSC 10173)</strain>
    </source>
</reference>
<dbReference type="AlphaFoldDB" id="A0A7U2ID36"/>
<dbReference type="VEuPathDB" id="FungiDB:JI435_162790"/>
<protein>
    <submittedName>
        <fullName evidence="1">Uncharacterized protein</fullName>
    </submittedName>
</protein>
<accession>A0A7U2ID36</accession>
<dbReference type="RefSeq" id="XP_001806403.1">
    <property type="nucleotide sequence ID" value="XM_001806351.1"/>
</dbReference>
<dbReference type="EMBL" id="CP069045">
    <property type="protein sequence ID" value="QRD07596.1"/>
    <property type="molecule type" value="Genomic_DNA"/>
</dbReference>
<keyword evidence="2" id="KW-1185">Reference proteome</keyword>
<gene>
    <name evidence="1" type="ORF">JI435_162790</name>
</gene>